<dbReference type="GO" id="GO:0010181">
    <property type="term" value="F:FMN binding"/>
    <property type="evidence" value="ECO:0007669"/>
    <property type="project" value="InterPro"/>
</dbReference>
<comment type="cofactor">
    <cofactor evidence="1">
        <name>FMN</name>
        <dbReference type="ChEBI" id="CHEBI:58210"/>
    </cofactor>
</comment>
<feature type="compositionally biased region" description="Basic and acidic residues" evidence="4">
    <location>
        <begin position="230"/>
        <end position="278"/>
    </location>
</feature>
<organism evidence="6 7">
    <name type="scientific">Candidatus Scatocola faecipullorum</name>
    <dbReference type="NCBI Taxonomy" id="2840917"/>
    <lineage>
        <taxon>Bacteria</taxon>
        <taxon>Pseudomonadati</taxon>
        <taxon>Pseudomonadota</taxon>
        <taxon>Alphaproteobacteria</taxon>
        <taxon>Rhodospirillales</taxon>
        <taxon>Rhodospirillaceae</taxon>
        <taxon>Rhodospirillaceae incertae sedis</taxon>
        <taxon>Candidatus Scatocola</taxon>
    </lineage>
</organism>
<feature type="compositionally biased region" description="Basic and acidic residues" evidence="4">
    <location>
        <begin position="195"/>
        <end position="215"/>
    </location>
</feature>
<evidence type="ECO:0000313" key="7">
    <source>
        <dbReference type="Proteomes" id="UP000824107"/>
    </source>
</evidence>
<dbReference type="SMART" id="SM00903">
    <property type="entry name" value="Flavin_Reduct"/>
    <property type="match status" value="1"/>
</dbReference>
<dbReference type="InterPro" id="IPR012349">
    <property type="entry name" value="Split_barrel_FMN-bd"/>
</dbReference>
<evidence type="ECO:0000256" key="1">
    <source>
        <dbReference type="ARBA" id="ARBA00001917"/>
    </source>
</evidence>
<proteinExistence type="inferred from homology"/>
<feature type="region of interest" description="Disordered" evidence="4">
    <location>
        <begin position="195"/>
        <end position="304"/>
    </location>
</feature>
<reference evidence="6" key="1">
    <citation type="submission" date="2020-10" db="EMBL/GenBank/DDBJ databases">
        <authorList>
            <person name="Gilroy R."/>
        </authorList>
    </citation>
    <scope>NUCLEOTIDE SEQUENCE</scope>
    <source>
        <strain evidence="6">ChiW3-316</strain>
    </source>
</reference>
<gene>
    <name evidence="6" type="ORF">IAD20_04170</name>
</gene>
<dbReference type="Pfam" id="PF01613">
    <property type="entry name" value="Flavin_Reduct"/>
    <property type="match status" value="1"/>
</dbReference>
<evidence type="ECO:0000259" key="5">
    <source>
        <dbReference type="SMART" id="SM00903"/>
    </source>
</evidence>
<keyword evidence="2" id="KW-0285">Flavoprotein</keyword>
<comment type="similarity">
    <text evidence="3">Belongs to the flavoredoxin family.</text>
</comment>
<name>A0A9D1M454_9PROT</name>
<accession>A0A9D1M454</accession>
<evidence type="ECO:0000256" key="2">
    <source>
        <dbReference type="ARBA" id="ARBA00022630"/>
    </source>
</evidence>
<dbReference type="InterPro" id="IPR052174">
    <property type="entry name" value="Flavoredoxin"/>
</dbReference>
<protein>
    <submittedName>
        <fullName evidence="6">Flavin reductase family protein</fullName>
    </submittedName>
</protein>
<comment type="caution">
    <text evidence="6">The sequence shown here is derived from an EMBL/GenBank/DDBJ whole genome shotgun (WGS) entry which is preliminary data.</text>
</comment>
<dbReference type="Proteomes" id="UP000824107">
    <property type="component" value="Unassembled WGS sequence"/>
</dbReference>
<dbReference type="EMBL" id="DVNC01000028">
    <property type="protein sequence ID" value="HIU53259.1"/>
    <property type="molecule type" value="Genomic_DNA"/>
</dbReference>
<dbReference type="PANTHER" id="PTHR43567:SF1">
    <property type="entry name" value="FLAVOREDOXIN"/>
    <property type="match status" value="1"/>
</dbReference>
<reference evidence="6" key="2">
    <citation type="journal article" date="2021" name="PeerJ">
        <title>Extensive microbial diversity within the chicken gut microbiome revealed by metagenomics and culture.</title>
        <authorList>
            <person name="Gilroy R."/>
            <person name="Ravi A."/>
            <person name="Getino M."/>
            <person name="Pursley I."/>
            <person name="Horton D.L."/>
            <person name="Alikhan N.F."/>
            <person name="Baker D."/>
            <person name="Gharbi K."/>
            <person name="Hall N."/>
            <person name="Watson M."/>
            <person name="Adriaenssens E.M."/>
            <person name="Foster-Nyarko E."/>
            <person name="Jarju S."/>
            <person name="Secka A."/>
            <person name="Antonio M."/>
            <person name="Oren A."/>
            <person name="Chaudhuri R.R."/>
            <person name="La Ragione R."/>
            <person name="Hildebrand F."/>
            <person name="Pallen M.J."/>
        </authorList>
    </citation>
    <scope>NUCLEOTIDE SEQUENCE</scope>
    <source>
        <strain evidence="6">ChiW3-316</strain>
    </source>
</reference>
<dbReference type="PROSITE" id="PS51257">
    <property type="entry name" value="PROKAR_LIPOPROTEIN"/>
    <property type="match status" value="1"/>
</dbReference>
<dbReference type="AlphaFoldDB" id="A0A9D1M454"/>
<dbReference type="GO" id="GO:0016646">
    <property type="term" value="F:oxidoreductase activity, acting on the CH-NH group of donors, NAD or NADP as acceptor"/>
    <property type="evidence" value="ECO:0007669"/>
    <property type="project" value="UniProtKB-ARBA"/>
</dbReference>
<dbReference type="SUPFAM" id="SSF50475">
    <property type="entry name" value="FMN-binding split barrel"/>
    <property type="match status" value="1"/>
</dbReference>
<feature type="compositionally biased region" description="Basic residues" evidence="4">
    <location>
        <begin position="217"/>
        <end position="229"/>
    </location>
</feature>
<evidence type="ECO:0000313" key="6">
    <source>
        <dbReference type="EMBL" id="HIU53259.1"/>
    </source>
</evidence>
<dbReference type="InterPro" id="IPR002563">
    <property type="entry name" value="Flavin_Rdtase-like_dom"/>
</dbReference>
<feature type="domain" description="Flavin reductase like" evidence="5">
    <location>
        <begin position="11"/>
        <end position="164"/>
    </location>
</feature>
<sequence>MTKINWKPGTMLSPLPPVMVSCGTVDKPNVMTVAWTGIISSDPVMTYVSIRPQRYSHDIIKESGEFVINLPTWNMVTAVDFCGVKSGRDIDKFKEMNLTAAPCANVSAPQIEECPVSIACKVKSVTNYGVHDMFLAEVVGVSVDDKYINAKGALDLEKAGILAYAHGNYYTLGRNLGSFGFSVNKAKLKQMQKMEKVEVEVKKPKKTSDEKDTGKRFPVRRSPFGRRPLKKDDAFRKTYKAEGDDRRVRDENSKPFNRDGGNRRDFRGDGQGKRDFSAGRRPVSGFGKKPGGHKPANGKAFRKA</sequence>
<evidence type="ECO:0000256" key="4">
    <source>
        <dbReference type="SAM" id="MobiDB-lite"/>
    </source>
</evidence>
<evidence type="ECO:0000256" key="3">
    <source>
        <dbReference type="ARBA" id="ARBA00038054"/>
    </source>
</evidence>
<dbReference type="Gene3D" id="2.30.110.10">
    <property type="entry name" value="Electron Transport, Fmn-binding Protein, Chain A"/>
    <property type="match status" value="1"/>
</dbReference>
<dbReference type="PANTHER" id="PTHR43567">
    <property type="entry name" value="FLAVOREDOXIN-RELATED-RELATED"/>
    <property type="match status" value="1"/>
</dbReference>